<feature type="domain" description="4Fe-4S ferredoxin-type" evidence="10">
    <location>
        <begin position="299"/>
        <end position="365"/>
    </location>
</feature>
<evidence type="ECO:0000313" key="11">
    <source>
        <dbReference type="EMBL" id="ABC82746.1"/>
    </source>
</evidence>
<dbReference type="AlphaFoldDB" id="Q2IDT7"/>
<dbReference type="Proteomes" id="UP000001935">
    <property type="component" value="Chromosome"/>
</dbReference>
<dbReference type="Gene3D" id="1.10.1060.10">
    <property type="entry name" value="Alpha-helical ferredoxin"/>
    <property type="match status" value="1"/>
</dbReference>
<dbReference type="OrthoDB" id="5289041at2"/>
<dbReference type="InterPro" id="IPR009051">
    <property type="entry name" value="Helical_ferredxn"/>
</dbReference>
<evidence type="ECO:0000256" key="7">
    <source>
        <dbReference type="ARBA" id="ARBA00023014"/>
    </source>
</evidence>
<dbReference type="eggNOG" id="COG1139">
    <property type="taxonomic scope" value="Bacteria"/>
</dbReference>
<evidence type="ECO:0000256" key="4">
    <source>
        <dbReference type="ARBA" id="ARBA00022737"/>
    </source>
</evidence>
<evidence type="ECO:0000256" key="1">
    <source>
        <dbReference type="ARBA" id="ARBA00022448"/>
    </source>
</evidence>
<keyword evidence="3" id="KW-0479">Metal-binding</keyword>
<evidence type="ECO:0000259" key="10">
    <source>
        <dbReference type="Pfam" id="PF13183"/>
    </source>
</evidence>
<evidence type="ECO:0000313" key="12">
    <source>
        <dbReference type="Proteomes" id="UP000001935"/>
    </source>
</evidence>
<dbReference type="Gene3D" id="3.40.50.10420">
    <property type="entry name" value="NagB/RpiA/CoA transferase-like"/>
    <property type="match status" value="1"/>
</dbReference>
<gene>
    <name evidence="11" type="ordered locus">Adeh_2976</name>
</gene>
<evidence type="ECO:0000256" key="2">
    <source>
        <dbReference type="ARBA" id="ARBA00022485"/>
    </source>
</evidence>
<keyword evidence="5" id="KW-0249">Electron transport</keyword>
<dbReference type="InterPro" id="IPR037171">
    <property type="entry name" value="NagB/RpiA_transferase-like"/>
</dbReference>
<dbReference type="SUPFAM" id="SSF46548">
    <property type="entry name" value="alpha-helical ferredoxin"/>
    <property type="match status" value="1"/>
</dbReference>
<evidence type="ECO:0000259" key="9">
    <source>
        <dbReference type="Pfam" id="PF11870"/>
    </source>
</evidence>
<dbReference type="KEGG" id="ade:Adeh_2976"/>
<dbReference type="InterPro" id="IPR004452">
    <property type="entry name" value="LutB/LldF"/>
</dbReference>
<dbReference type="GO" id="GO:0051539">
    <property type="term" value="F:4 iron, 4 sulfur cluster binding"/>
    <property type="evidence" value="ECO:0007669"/>
    <property type="project" value="UniProtKB-KW"/>
</dbReference>
<evidence type="ECO:0000259" key="8">
    <source>
        <dbReference type="Pfam" id="PF02589"/>
    </source>
</evidence>
<evidence type="ECO:0000256" key="6">
    <source>
        <dbReference type="ARBA" id="ARBA00023004"/>
    </source>
</evidence>
<dbReference type="SUPFAM" id="SSF100950">
    <property type="entry name" value="NagB/RpiA/CoA transferase-like"/>
    <property type="match status" value="1"/>
</dbReference>
<dbReference type="Pfam" id="PF13183">
    <property type="entry name" value="Fer4_8"/>
    <property type="match status" value="1"/>
</dbReference>
<dbReference type="InterPro" id="IPR003741">
    <property type="entry name" value="LUD_dom"/>
</dbReference>
<evidence type="ECO:0000256" key="3">
    <source>
        <dbReference type="ARBA" id="ARBA00022723"/>
    </source>
</evidence>
<dbReference type="InterPro" id="IPR024185">
    <property type="entry name" value="FTHF_cligase-like_sf"/>
</dbReference>
<evidence type="ECO:0000256" key="5">
    <source>
        <dbReference type="ARBA" id="ARBA00022982"/>
    </source>
</evidence>
<feature type="domain" description="Lactate utilization protein B C-terminal" evidence="9">
    <location>
        <begin position="383"/>
        <end position="451"/>
    </location>
</feature>
<reference evidence="11 12" key="1">
    <citation type="submission" date="2006-01" db="EMBL/GenBank/DDBJ databases">
        <title>Complete sequence of Anaeromyxobacter dehalogenans 2CP-C.</title>
        <authorList>
            <consortium name="US DOE Joint Genome Institute"/>
            <person name="Copeland A."/>
            <person name="Lucas S."/>
            <person name="Lapidus A."/>
            <person name="Barry K."/>
            <person name="Detter J.C."/>
            <person name="Glavina T."/>
            <person name="Hammon N."/>
            <person name="Israni S."/>
            <person name="Pitluck S."/>
            <person name="Brettin T."/>
            <person name="Bruce D."/>
            <person name="Han C."/>
            <person name="Tapia R."/>
            <person name="Gilna P."/>
            <person name="Kiss H."/>
            <person name="Schmutz J."/>
            <person name="Larimer F."/>
            <person name="Land M."/>
            <person name="Kyrpides N."/>
            <person name="Anderson I."/>
            <person name="Sanford R.A."/>
            <person name="Ritalahti K.M."/>
            <person name="Thomas H.S."/>
            <person name="Kirby J.R."/>
            <person name="Zhulin I.B."/>
            <person name="Loeffler F.E."/>
            <person name="Richardson P."/>
        </authorList>
    </citation>
    <scope>NUCLEOTIDE SEQUENCE [LARGE SCALE GENOMIC DNA]</scope>
    <source>
        <strain evidence="11 12">2CP-C</strain>
    </source>
</reference>
<dbReference type="HOGENOM" id="CLU_027059_2_0_7"/>
<keyword evidence="4" id="KW-0677">Repeat</keyword>
<dbReference type="GO" id="GO:0046872">
    <property type="term" value="F:metal ion binding"/>
    <property type="evidence" value="ECO:0007669"/>
    <property type="project" value="UniProtKB-KW"/>
</dbReference>
<dbReference type="PANTHER" id="PTHR47153:SF2">
    <property type="entry name" value="LACTATE UTILIZATION PROTEIN B"/>
    <property type="match status" value="1"/>
</dbReference>
<dbReference type="InterPro" id="IPR017900">
    <property type="entry name" value="4Fe4S_Fe_S_CS"/>
</dbReference>
<dbReference type="STRING" id="290397.Adeh_2976"/>
<keyword evidence="1" id="KW-0813">Transport</keyword>
<feature type="domain" description="LUD" evidence="8">
    <location>
        <begin position="64"/>
        <end position="282"/>
    </location>
</feature>
<dbReference type="EMBL" id="CP000251">
    <property type="protein sequence ID" value="ABC82746.1"/>
    <property type="molecule type" value="Genomic_DNA"/>
</dbReference>
<dbReference type="PROSITE" id="PS00198">
    <property type="entry name" value="4FE4S_FER_1"/>
    <property type="match status" value="1"/>
</dbReference>
<organism evidence="11 12">
    <name type="scientific">Anaeromyxobacter dehalogenans (strain 2CP-C)</name>
    <dbReference type="NCBI Taxonomy" id="290397"/>
    <lineage>
        <taxon>Bacteria</taxon>
        <taxon>Pseudomonadati</taxon>
        <taxon>Myxococcota</taxon>
        <taxon>Myxococcia</taxon>
        <taxon>Myxococcales</taxon>
        <taxon>Cystobacterineae</taxon>
        <taxon>Anaeromyxobacteraceae</taxon>
        <taxon>Anaeromyxobacter</taxon>
    </lineage>
</organism>
<keyword evidence="2" id="KW-0004">4Fe-4S</keyword>
<dbReference type="RefSeq" id="WP_011422028.1">
    <property type="nucleotide sequence ID" value="NC_007760.1"/>
</dbReference>
<protein>
    <recommendedName>
        <fullName evidence="13">4Fe-4S ferredoxin, iron-sulfur binding protein</fullName>
    </recommendedName>
</protein>
<dbReference type="Pfam" id="PF02589">
    <property type="entry name" value="LUD_dom"/>
    <property type="match status" value="1"/>
</dbReference>
<proteinExistence type="predicted"/>
<dbReference type="GO" id="GO:0006089">
    <property type="term" value="P:lactate metabolic process"/>
    <property type="evidence" value="ECO:0007669"/>
    <property type="project" value="InterPro"/>
</dbReference>
<dbReference type="PANTHER" id="PTHR47153">
    <property type="entry name" value="LACTATE UTILIZATION PROTEIN B"/>
    <property type="match status" value="1"/>
</dbReference>
<accession>Q2IDT7</accession>
<dbReference type="InterPro" id="IPR017896">
    <property type="entry name" value="4Fe4S_Fe-S-bd"/>
</dbReference>
<keyword evidence="6" id="KW-0408">Iron</keyword>
<evidence type="ECO:0008006" key="13">
    <source>
        <dbReference type="Google" id="ProtNLM"/>
    </source>
</evidence>
<dbReference type="InterPro" id="IPR024569">
    <property type="entry name" value="LutB_C"/>
</dbReference>
<sequence length="458" mass="50430">MTGHAERAARFAADEPRAHWHDQALWFVRLKRDRMAAAVPEWEALRERAAAVKAHARARLADYLEQFEREATRRGLRVHWARDADEHNAIVHRILSERGVTRVVKSKSMLTEECHLNPYLAARGIEVVDTDLGERIVQLAGEPPSHIVLPAIHKKKEEIGELFHRTLGTAAGASDPTYLTQAARAHLREKFLAAQAGLTGVNFAIAETGGIVVCTNEGNADMGTHLPPLHVACMGVEKIVPRLADLSVFLRLLARSATGQPVTTYTTHFHAPRPGGELHVVIVDNGRSRLLAEEGFRGALACIRCGACMNTCPVFRRSGGYSYAWTIPGPIGSVLAPGRDPVAHGSLPFASSLCGSCDAVCPVKIPLHDQLLARRREVVRAGGQPLAKRLAMRVGGWVLRHRALYEVAGRLARLALRRLPRALLYGRWNAWGRQRELPAAPAESFRDAWRRTRGDGRG</sequence>
<dbReference type="Pfam" id="PF11870">
    <property type="entry name" value="LutB_C"/>
    <property type="match status" value="1"/>
</dbReference>
<name>Q2IDT7_ANADE</name>
<keyword evidence="7" id="KW-0411">Iron-sulfur</keyword>